<gene>
    <name evidence="1" type="ORF">HMPREF3222_02400</name>
</gene>
<sequence length="43" mass="5578">MLFLLFRREALYKFKKYVNYFNWWGELSLPVFYLKEYLQKEYV</sequence>
<evidence type="ECO:0000313" key="1">
    <source>
        <dbReference type="EMBL" id="KXA08604.1"/>
    </source>
</evidence>
<organism evidence="1 2">
    <name type="scientific">Clostridium perfringens</name>
    <dbReference type="NCBI Taxonomy" id="1502"/>
    <lineage>
        <taxon>Bacteria</taxon>
        <taxon>Bacillati</taxon>
        <taxon>Bacillota</taxon>
        <taxon>Clostridia</taxon>
        <taxon>Eubacteriales</taxon>
        <taxon>Clostridiaceae</taxon>
        <taxon>Clostridium</taxon>
    </lineage>
</organism>
<dbReference type="AlphaFoldDB" id="A0A133MX28"/>
<dbReference type="PATRIC" id="fig|1502.174.peg.2414"/>
<comment type="caution">
    <text evidence="1">The sequence shown here is derived from an EMBL/GenBank/DDBJ whole genome shotgun (WGS) entry which is preliminary data.</text>
</comment>
<proteinExistence type="predicted"/>
<reference evidence="1 2" key="1">
    <citation type="submission" date="2016-01" db="EMBL/GenBank/DDBJ databases">
        <authorList>
            <person name="Oliw E.H."/>
        </authorList>
    </citation>
    <scope>NUCLEOTIDE SEQUENCE [LARGE SCALE GENOMIC DNA]</scope>
    <source>
        <strain evidence="1 2">MJR7757A</strain>
    </source>
</reference>
<accession>A0A133MX28</accession>
<protein>
    <submittedName>
        <fullName evidence="1">Uncharacterized protein</fullName>
    </submittedName>
</protein>
<dbReference type="Proteomes" id="UP000070646">
    <property type="component" value="Unassembled WGS sequence"/>
</dbReference>
<dbReference type="EMBL" id="LRPU01000138">
    <property type="protein sequence ID" value="KXA08604.1"/>
    <property type="molecule type" value="Genomic_DNA"/>
</dbReference>
<name>A0A133MX28_CLOPF</name>
<evidence type="ECO:0000313" key="2">
    <source>
        <dbReference type="Proteomes" id="UP000070646"/>
    </source>
</evidence>